<evidence type="ECO:0000256" key="3">
    <source>
        <dbReference type="SAM" id="Phobius"/>
    </source>
</evidence>
<dbReference type="GO" id="GO:0008191">
    <property type="term" value="F:metalloendopeptidase inhibitor activity"/>
    <property type="evidence" value="ECO:0007669"/>
    <property type="project" value="InterPro"/>
</dbReference>
<keyword evidence="6" id="KW-1185">Reference proteome</keyword>
<dbReference type="InterPro" id="IPR001820">
    <property type="entry name" value="TIMP"/>
</dbReference>
<proteinExistence type="predicted"/>
<feature type="signal peptide" evidence="4">
    <location>
        <begin position="1"/>
        <end position="30"/>
    </location>
</feature>
<dbReference type="PROSITE" id="PS51257">
    <property type="entry name" value="PROKAR_LIPOPROTEIN"/>
    <property type="match status" value="1"/>
</dbReference>
<evidence type="ECO:0008006" key="7">
    <source>
        <dbReference type="Google" id="ProtNLM"/>
    </source>
</evidence>
<dbReference type="GO" id="GO:0031012">
    <property type="term" value="C:extracellular matrix"/>
    <property type="evidence" value="ECO:0007669"/>
    <property type="project" value="TreeGrafter"/>
</dbReference>
<dbReference type="Gene3D" id="2.40.50.120">
    <property type="match status" value="1"/>
</dbReference>
<keyword evidence="3" id="KW-0812">Transmembrane</keyword>
<keyword evidence="3" id="KW-1133">Transmembrane helix</keyword>
<dbReference type="AlphaFoldDB" id="A0A0A5HQN3"/>
<sequence length="193" mass="21669">MKVNGFVKYISLFITMMFLVLSSFSNTSYACSCAEPGTPKEELEKSDAIFSGKVINMHDAKKNDSIKSSGDPIAVLLEVDRSWKGVDETQVIVYTARASATCGYEFNLNEEYLVYAREVKGELKVSYCSRTENLLQASEDVIALGGENIELEEVSLEFPPENYIILRLLVITGITVSIVIIFKRLIRKMRNRS</sequence>
<keyword evidence="4" id="KW-0732">Signal</keyword>
<feature type="transmembrane region" description="Helical" evidence="3">
    <location>
        <begin position="164"/>
        <end position="182"/>
    </location>
</feature>
<reference evidence="5 6" key="1">
    <citation type="submission" date="2013-08" db="EMBL/GenBank/DDBJ databases">
        <authorList>
            <person name="Huang J."/>
            <person name="Wang G."/>
        </authorList>
    </citation>
    <scope>NUCLEOTIDE SEQUENCE [LARGE SCALE GENOMIC DNA]</scope>
    <source>
        <strain evidence="5 6">BH030004</strain>
    </source>
</reference>
<dbReference type="GO" id="GO:0002020">
    <property type="term" value="F:protease binding"/>
    <property type="evidence" value="ECO:0007669"/>
    <property type="project" value="TreeGrafter"/>
</dbReference>
<evidence type="ECO:0000313" key="6">
    <source>
        <dbReference type="Proteomes" id="UP000030403"/>
    </source>
</evidence>
<dbReference type="GO" id="GO:0005615">
    <property type="term" value="C:extracellular space"/>
    <property type="evidence" value="ECO:0007669"/>
    <property type="project" value="TreeGrafter"/>
</dbReference>
<dbReference type="GO" id="GO:0051045">
    <property type="term" value="P:negative regulation of membrane protein ectodomain proteolysis"/>
    <property type="evidence" value="ECO:0007669"/>
    <property type="project" value="TreeGrafter"/>
</dbReference>
<evidence type="ECO:0000256" key="4">
    <source>
        <dbReference type="SAM" id="SignalP"/>
    </source>
</evidence>
<keyword evidence="2" id="KW-0964">Secreted</keyword>
<dbReference type="Pfam" id="PF00965">
    <property type="entry name" value="TIMP"/>
    <property type="match status" value="1"/>
</dbReference>
<dbReference type="STRING" id="1385511.GCA_000425225_02287"/>
<comment type="caution">
    <text evidence="5">The sequence shown here is derived from an EMBL/GenBank/DDBJ whole genome shotgun (WGS) entry which is preliminary data.</text>
</comment>
<dbReference type="SUPFAM" id="SSF50242">
    <property type="entry name" value="TIMP-like"/>
    <property type="match status" value="1"/>
</dbReference>
<protein>
    <recommendedName>
        <fullName evidence="7">Tissue inhibitor of metalloproteinase</fullName>
    </recommendedName>
</protein>
<comment type="subcellular location">
    <subcellularLocation>
        <location evidence="1">Secreted</location>
    </subcellularLocation>
</comment>
<dbReference type="OrthoDB" id="8221747at2"/>
<name>A0A0A5HQN3_9BACI</name>
<dbReference type="eggNOG" id="ENOG50333K5">
    <property type="taxonomic scope" value="Bacteria"/>
</dbReference>
<organism evidence="5 6">
    <name type="scientific">Pontibacillus marinus BH030004 = DSM 16465</name>
    <dbReference type="NCBI Taxonomy" id="1385511"/>
    <lineage>
        <taxon>Bacteria</taxon>
        <taxon>Bacillati</taxon>
        <taxon>Bacillota</taxon>
        <taxon>Bacilli</taxon>
        <taxon>Bacillales</taxon>
        <taxon>Bacillaceae</taxon>
        <taxon>Pontibacillus</taxon>
    </lineage>
</organism>
<dbReference type="PANTHER" id="PTHR11844:SF33">
    <property type="entry name" value="TISSUE INHIBITOR OF METALLOPROTEINASE"/>
    <property type="match status" value="1"/>
</dbReference>
<accession>A0A0A5HQN3</accession>
<evidence type="ECO:0000256" key="2">
    <source>
        <dbReference type="ARBA" id="ARBA00022525"/>
    </source>
</evidence>
<dbReference type="PANTHER" id="PTHR11844">
    <property type="entry name" value="METALLOPROTEASE INHIBITOR"/>
    <property type="match status" value="1"/>
</dbReference>
<gene>
    <name evidence="5" type="ORF">N783_13120</name>
</gene>
<dbReference type="InterPro" id="IPR008993">
    <property type="entry name" value="TIMP-like_OB-fold"/>
</dbReference>
<dbReference type="EMBL" id="AVPF01000035">
    <property type="protein sequence ID" value="KGX85927.1"/>
    <property type="molecule type" value="Genomic_DNA"/>
</dbReference>
<evidence type="ECO:0000256" key="1">
    <source>
        <dbReference type="ARBA" id="ARBA00004613"/>
    </source>
</evidence>
<keyword evidence="3" id="KW-0472">Membrane</keyword>
<dbReference type="RefSeq" id="WP_027448751.1">
    <property type="nucleotide sequence ID" value="NZ_AVPF01000035.1"/>
</dbReference>
<evidence type="ECO:0000313" key="5">
    <source>
        <dbReference type="EMBL" id="KGX85927.1"/>
    </source>
</evidence>
<dbReference type="Proteomes" id="UP000030403">
    <property type="component" value="Unassembled WGS sequence"/>
</dbReference>
<feature type="chain" id="PRO_5002022236" description="Tissue inhibitor of metalloproteinase" evidence="4">
    <location>
        <begin position="31"/>
        <end position="193"/>
    </location>
</feature>